<dbReference type="KEGG" id="dfe:Dfer_3977"/>
<sequence length="98" mass="12098">MRIITRGSLRDFWEKHPDAEQELKYWYEKMKRSEYQTANEVVVDNPRTDTVGNNRIVFNICRNRYRLIALFRSRLQRVYIRFIGTHKEYDRITDIRNI</sequence>
<dbReference type="Proteomes" id="UP000002011">
    <property type="component" value="Chromosome"/>
</dbReference>
<dbReference type="GO" id="GO:0004519">
    <property type="term" value="F:endonuclease activity"/>
    <property type="evidence" value="ECO:0007669"/>
    <property type="project" value="InterPro"/>
</dbReference>
<evidence type="ECO:0000313" key="1">
    <source>
        <dbReference type="EMBL" id="ACT95181.1"/>
    </source>
</evidence>
<name>C6VYX5_DYAFD</name>
<dbReference type="GO" id="GO:0003723">
    <property type="term" value="F:RNA binding"/>
    <property type="evidence" value="ECO:0007669"/>
    <property type="project" value="InterPro"/>
</dbReference>
<gene>
    <name evidence="1" type="ordered locus">Dfer_3977</name>
</gene>
<proteinExistence type="predicted"/>
<dbReference type="HOGENOM" id="CLU_153067_3_0_10"/>
<evidence type="ECO:0000313" key="2">
    <source>
        <dbReference type="Proteomes" id="UP000002011"/>
    </source>
</evidence>
<dbReference type="AlphaFoldDB" id="C6VYX5"/>
<dbReference type="RefSeq" id="WP_015813425.1">
    <property type="nucleotide sequence ID" value="NC_013037.1"/>
</dbReference>
<protein>
    <recommendedName>
        <fullName evidence="3">Addiction module toxin, RelE/StbE family</fullName>
    </recommendedName>
</protein>
<reference evidence="1 2" key="1">
    <citation type="journal article" date="2009" name="Stand. Genomic Sci.">
        <title>Complete genome sequence of Dyadobacter fermentans type strain (NS114).</title>
        <authorList>
            <person name="Lang E."/>
            <person name="Lapidus A."/>
            <person name="Chertkov O."/>
            <person name="Brettin T."/>
            <person name="Detter J.C."/>
            <person name="Han C."/>
            <person name="Copeland A."/>
            <person name="Glavina Del Rio T."/>
            <person name="Nolan M."/>
            <person name="Chen F."/>
            <person name="Lucas S."/>
            <person name="Tice H."/>
            <person name="Cheng J.F."/>
            <person name="Land M."/>
            <person name="Hauser L."/>
            <person name="Chang Y.J."/>
            <person name="Jeffries C.D."/>
            <person name="Kopitz M."/>
            <person name="Bruce D."/>
            <person name="Goodwin L."/>
            <person name="Pitluck S."/>
            <person name="Ovchinnikova G."/>
            <person name="Pati A."/>
            <person name="Ivanova N."/>
            <person name="Mavrommatis K."/>
            <person name="Chen A."/>
            <person name="Palaniappan K."/>
            <person name="Chain P."/>
            <person name="Bristow J."/>
            <person name="Eisen J.A."/>
            <person name="Markowitz V."/>
            <person name="Hugenholtz P."/>
            <person name="Goker M."/>
            <person name="Rohde M."/>
            <person name="Kyrpides N.C."/>
            <person name="Klenk H.P."/>
        </authorList>
    </citation>
    <scope>NUCLEOTIDE SEQUENCE [LARGE SCALE GENOMIC DNA]</scope>
    <source>
        <strain evidence="2">ATCC 700827 / DSM 18053 / CIP 107007 / KCTC 52180 / NS114</strain>
    </source>
</reference>
<dbReference type="EMBL" id="CP001619">
    <property type="protein sequence ID" value="ACT95181.1"/>
    <property type="molecule type" value="Genomic_DNA"/>
</dbReference>
<dbReference type="GO" id="GO:0110001">
    <property type="term" value="C:toxin-antitoxin complex"/>
    <property type="evidence" value="ECO:0007669"/>
    <property type="project" value="InterPro"/>
</dbReference>
<evidence type="ECO:0008006" key="3">
    <source>
        <dbReference type="Google" id="ProtNLM"/>
    </source>
</evidence>
<keyword evidence="2" id="KW-1185">Reference proteome</keyword>
<dbReference type="Pfam" id="PF09907">
    <property type="entry name" value="HigB_toxin"/>
    <property type="match status" value="1"/>
</dbReference>
<dbReference type="InterPro" id="IPR018669">
    <property type="entry name" value="Toxin_HigB"/>
</dbReference>
<dbReference type="OrthoDB" id="9799912at2"/>
<accession>C6VYX5</accession>
<organism evidence="1 2">
    <name type="scientific">Dyadobacter fermentans (strain ATCC 700827 / DSM 18053 / CIP 107007 / KCTC 52180 / NS114)</name>
    <dbReference type="NCBI Taxonomy" id="471854"/>
    <lineage>
        <taxon>Bacteria</taxon>
        <taxon>Pseudomonadati</taxon>
        <taxon>Bacteroidota</taxon>
        <taxon>Cytophagia</taxon>
        <taxon>Cytophagales</taxon>
        <taxon>Spirosomataceae</taxon>
        <taxon>Dyadobacter</taxon>
    </lineage>
</organism>
<dbReference type="eggNOG" id="COG4680">
    <property type="taxonomic scope" value="Bacteria"/>
</dbReference>
<dbReference type="STRING" id="471854.Dfer_3977"/>